<evidence type="ECO:0000259" key="4">
    <source>
        <dbReference type="PROSITE" id="PS50977"/>
    </source>
</evidence>
<evidence type="ECO:0000256" key="2">
    <source>
        <dbReference type="PROSITE-ProRule" id="PRU00335"/>
    </source>
</evidence>
<dbReference type="PRINTS" id="PR00455">
    <property type="entry name" value="HTHTETR"/>
</dbReference>
<feature type="compositionally biased region" description="Low complexity" evidence="3">
    <location>
        <begin position="11"/>
        <end position="22"/>
    </location>
</feature>
<organism evidence="5 6">
    <name type="scientific">Polyangium spumosum</name>
    <dbReference type="NCBI Taxonomy" id="889282"/>
    <lineage>
        <taxon>Bacteria</taxon>
        <taxon>Pseudomonadati</taxon>
        <taxon>Myxococcota</taxon>
        <taxon>Polyangia</taxon>
        <taxon>Polyangiales</taxon>
        <taxon>Polyangiaceae</taxon>
        <taxon>Polyangium</taxon>
    </lineage>
</organism>
<dbReference type="PROSITE" id="PS01081">
    <property type="entry name" value="HTH_TETR_1"/>
    <property type="match status" value="1"/>
</dbReference>
<accession>A0A6N7PU60</accession>
<feature type="domain" description="HTH tetR-type" evidence="4">
    <location>
        <begin position="106"/>
        <end position="166"/>
    </location>
</feature>
<dbReference type="InterPro" id="IPR023772">
    <property type="entry name" value="DNA-bd_HTH_TetR-type_CS"/>
</dbReference>
<feature type="DNA-binding region" description="H-T-H motif" evidence="2">
    <location>
        <begin position="129"/>
        <end position="148"/>
    </location>
</feature>
<dbReference type="OrthoDB" id="9790413at2"/>
<dbReference type="Pfam" id="PF00440">
    <property type="entry name" value="TetR_N"/>
    <property type="match status" value="1"/>
</dbReference>
<dbReference type="PROSITE" id="PS50977">
    <property type="entry name" value="HTH_TETR_2"/>
    <property type="match status" value="1"/>
</dbReference>
<dbReference type="GO" id="GO:0000976">
    <property type="term" value="F:transcription cis-regulatory region binding"/>
    <property type="evidence" value="ECO:0007669"/>
    <property type="project" value="TreeGrafter"/>
</dbReference>
<feature type="region of interest" description="Disordered" evidence="3">
    <location>
        <begin position="1"/>
        <end position="23"/>
    </location>
</feature>
<reference evidence="5 6" key="1">
    <citation type="submission" date="2019-10" db="EMBL/GenBank/DDBJ databases">
        <title>A soil myxobacterium in the family Polyangiaceae.</title>
        <authorList>
            <person name="Li Y."/>
            <person name="Wang J."/>
        </authorList>
    </citation>
    <scope>NUCLEOTIDE SEQUENCE [LARGE SCALE GENOMIC DNA]</scope>
    <source>
        <strain evidence="5 6">DSM 14734</strain>
    </source>
</reference>
<dbReference type="PANTHER" id="PTHR30055">
    <property type="entry name" value="HTH-TYPE TRANSCRIPTIONAL REGULATOR RUTR"/>
    <property type="match status" value="1"/>
</dbReference>
<gene>
    <name evidence="5" type="ORF">GF068_18020</name>
</gene>
<keyword evidence="1 2" id="KW-0238">DNA-binding</keyword>
<evidence type="ECO:0000313" key="5">
    <source>
        <dbReference type="EMBL" id="MRG93795.1"/>
    </source>
</evidence>
<comment type="caution">
    <text evidence="5">The sequence shown here is derived from an EMBL/GenBank/DDBJ whole genome shotgun (WGS) entry which is preliminary data.</text>
</comment>
<name>A0A6N7PU60_9BACT</name>
<dbReference type="EMBL" id="WJIE01000005">
    <property type="protein sequence ID" value="MRG93795.1"/>
    <property type="molecule type" value="Genomic_DNA"/>
</dbReference>
<evidence type="ECO:0000256" key="3">
    <source>
        <dbReference type="SAM" id="MobiDB-lite"/>
    </source>
</evidence>
<protein>
    <submittedName>
        <fullName evidence="5">TetR family transcriptional regulator</fullName>
    </submittedName>
</protein>
<keyword evidence="6" id="KW-1185">Reference proteome</keyword>
<evidence type="ECO:0000256" key="1">
    <source>
        <dbReference type="ARBA" id="ARBA00023125"/>
    </source>
</evidence>
<dbReference type="Gene3D" id="1.10.357.10">
    <property type="entry name" value="Tetracycline Repressor, domain 2"/>
    <property type="match status" value="1"/>
</dbReference>
<dbReference type="PANTHER" id="PTHR30055:SF235">
    <property type="entry name" value="TRANSCRIPTIONAL REGULATORY PROTEIN"/>
    <property type="match status" value="1"/>
</dbReference>
<dbReference type="Proteomes" id="UP000440224">
    <property type="component" value="Unassembled WGS sequence"/>
</dbReference>
<sequence>MSRYHVGPGSGSAPHAAAPAAPQTAKINPNALRFQAFSSRMTHLSTPARVRSGAGSNGCFKQLFEEPIRSAKSRIPTSAPTRRAAGARRLRGIWARGRSAMESEQGGARERIMEAAIEVVAREGIESLTVRAIAQRAGVNVAAINYYFGSKERLVEAVLARTLENGLGGQLRELDACIEAERGDVRVALERFVRELLPDAVRYPRLSAAHLHDAIMRQDYSGQAVKAYRDFLEGFFRRVRLALPRGTEEEQRLSVAAFWSALHLVCLAPRLCEGFVPRGLHERAGAEPFARLLVQQLLGERPEPRRRPGRHRREKVPG</sequence>
<proteinExistence type="predicted"/>
<dbReference type="SUPFAM" id="SSF46689">
    <property type="entry name" value="Homeodomain-like"/>
    <property type="match status" value="1"/>
</dbReference>
<evidence type="ECO:0000313" key="6">
    <source>
        <dbReference type="Proteomes" id="UP000440224"/>
    </source>
</evidence>
<dbReference type="AlphaFoldDB" id="A0A6N7PU60"/>
<dbReference type="InterPro" id="IPR009057">
    <property type="entry name" value="Homeodomain-like_sf"/>
</dbReference>
<dbReference type="InterPro" id="IPR001647">
    <property type="entry name" value="HTH_TetR"/>
</dbReference>
<dbReference type="InterPro" id="IPR050109">
    <property type="entry name" value="HTH-type_TetR-like_transc_reg"/>
</dbReference>
<dbReference type="GO" id="GO:0003700">
    <property type="term" value="F:DNA-binding transcription factor activity"/>
    <property type="evidence" value="ECO:0007669"/>
    <property type="project" value="TreeGrafter"/>
</dbReference>